<comment type="caution">
    <text evidence="2">The sequence shown here is derived from an EMBL/GenBank/DDBJ whole genome shotgun (WGS) entry which is preliminary data.</text>
</comment>
<reference evidence="2 3" key="1">
    <citation type="journal article" date="2019" name="Int. J. Syst. Evol. Microbiol.">
        <title>The Global Catalogue of Microorganisms (GCM) 10K type strain sequencing project: providing services to taxonomists for standard genome sequencing and annotation.</title>
        <authorList>
            <consortium name="The Broad Institute Genomics Platform"/>
            <consortium name="The Broad Institute Genome Sequencing Center for Infectious Disease"/>
            <person name="Wu L."/>
            <person name="Ma J."/>
        </authorList>
    </citation>
    <scope>NUCLEOTIDE SEQUENCE [LARGE SCALE GENOMIC DNA]</scope>
    <source>
        <strain evidence="2 3">JCM 16002</strain>
    </source>
</reference>
<evidence type="ECO:0000313" key="2">
    <source>
        <dbReference type="EMBL" id="GAA1706524.1"/>
    </source>
</evidence>
<evidence type="ECO:0000313" key="3">
    <source>
        <dbReference type="Proteomes" id="UP001500383"/>
    </source>
</evidence>
<sequence length="96" mass="10617">MNPLANMLADIVDHRLEGAACTGEHHLFDPRADDETQPDYADRVDLARMVCGTCPVLNACHGVAQNMRPNHRVGVWAGIAYDHRGRPVRTPSKESK</sequence>
<feature type="domain" description="4Fe-4S Wbl-type" evidence="1">
    <location>
        <begin position="20"/>
        <end position="86"/>
    </location>
</feature>
<proteinExistence type="predicted"/>
<evidence type="ECO:0000259" key="1">
    <source>
        <dbReference type="PROSITE" id="PS51674"/>
    </source>
</evidence>
<dbReference type="Proteomes" id="UP001500383">
    <property type="component" value="Unassembled WGS sequence"/>
</dbReference>
<name>A0ABN2IJX2_9ACTN</name>
<dbReference type="PROSITE" id="PS51674">
    <property type="entry name" value="4FE4S_WBL"/>
    <property type="match status" value="1"/>
</dbReference>
<protein>
    <recommendedName>
        <fullName evidence="1">4Fe-4S Wbl-type domain-containing protein</fullName>
    </recommendedName>
</protein>
<dbReference type="InterPro" id="IPR034768">
    <property type="entry name" value="4FE4S_WBL"/>
</dbReference>
<keyword evidence="3" id="KW-1185">Reference proteome</keyword>
<accession>A0ABN2IJX2</accession>
<dbReference type="EMBL" id="BAAAQG010000007">
    <property type="protein sequence ID" value="GAA1706524.1"/>
    <property type="molecule type" value="Genomic_DNA"/>
</dbReference>
<organism evidence="2 3">
    <name type="scientific">Dietzia cercidiphylli</name>
    <dbReference type="NCBI Taxonomy" id="498199"/>
    <lineage>
        <taxon>Bacteria</taxon>
        <taxon>Bacillati</taxon>
        <taxon>Actinomycetota</taxon>
        <taxon>Actinomycetes</taxon>
        <taxon>Mycobacteriales</taxon>
        <taxon>Dietziaceae</taxon>
        <taxon>Dietzia</taxon>
    </lineage>
</organism>
<gene>
    <name evidence="2" type="ORF">GCM10009831_15240</name>
</gene>
<dbReference type="Pfam" id="PF02467">
    <property type="entry name" value="Whib"/>
    <property type="match status" value="1"/>
</dbReference>